<reference evidence="19 20" key="1">
    <citation type="submission" date="2022-11" db="EMBL/GenBank/DDBJ databases">
        <title>Draft genome sequence of Saccharopolyspora sp. WRP15-2 isolated from rhizosphere soils of wild rice in Thailand.</title>
        <authorList>
            <person name="Duangmal K."/>
            <person name="Kammanee S."/>
            <person name="Muangham S."/>
        </authorList>
    </citation>
    <scope>NUCLEOTIDE SEQUENCE [LARGE SCALE GENOMIC DNA]</scope>
    <source>
        <strain evidence="19 20">WRP15-2</strain>
    </source>
</reference>
<keyword evidence="5 17" id="KW-1003">Cell membrane</keyword>
<organism evidence="19 20">
    <name type="scientific">Saccharopolyspora oryzae</name>
    <dbReference type="NCBI Taxonomy" id="2997343"/>
    <lineage>
        <taxon>Bacteria</taxon>
        <taxon>Bacillati</taxon>
        <taxon>Actinomycetota</taxon>
        <taxon>Actinomycetes</taxon>
        <taxon>Pseudonocardiales</taxon>
        <taxon>Pseudonocardiaceae</taxon>
        <taxon>Saccharopolyspora</taxon>
    </lineage>
</organism>
<evidence type="ECO:0000256" key="8">
    <source>
        <dbReference type="ARBA" id="ARBA00022960"/>
    </source>
</evidence>
<keyword evidence="11 17" id="KW-0472">Membrane</keyword>
<dbReference type="PANTHER" id="PTHR30622:SF4">
    <property type="entry name" value="UNDECAPRENYL-DIPHOSPHATASE"/>
    <property type="match status" value="1"/>
</dbReference>
<dbReference type="Pfam" id="PF02673">
    <property type="entry name" value="BacA"/>
    <property type="match status" value="2"/>
</dbReference>
<keyword evidence="20" id="KW-1185">Reference proteome</keyword>
<keyword evidence="6 17" id="KW-0812">Transmembrane</keyword>
<feature type="region of interest" description="Disordered" evidence="18">
    <location>
        <begin position="191"/>
        <end position="214"/>
    </location>
</feature>
<name>A0ABT4UQJ1_9PSEU</name>
<feature type="transmembrane region" description="Helical" evidence="17">
    <location>
        <begin position="100"/>
        <end position="118"/>
    </location>
</feature>
<evidence type="ECO:0000256" key="17">
    <source>
        <dbReference type="HAMAP-Rule" id="MF_01006"/>
    </source>
</evidence>
<protein>
    <recommendedName>
        <fullName evidence="4 17">Undecaprenyl-diphosphatase</fullName>
        <ecNumber evidence="3 17">3.6.1.27</ecNumber>
    </recommendedName>
    <alternativeName>
        <fullName evidence="15 17">Bacitracin resistance protein</fullName>
    </alternativeName>
    <alternativeName>
        <fullName evidence="14 17">Undecaprenyl pyrophosphate phosphatase</fullName>
    </alternativeName>
</protein>
<dbReference type="GO" id="GO:0050380">
    <property type="term" value="F:undecaprenyl-diphosphatase activity"/>
    <property type="evidence" value="ECO:0007669"/>
    <property type="project" value="UniProtKB-EC"/>
</dbReference>
<evidence type="ECO:0000256" key="2">
    <source>
        <dbReference type="ARBA" id="ARBA00010621"/>
    </source>
</evidence>
<feature type="transmembrane region" description="Helical" evidence="17">
    <location>
        <begin position="54"/>
        <end position="74"/>
    </location>
</feature>
<keyword evidence="13 17" id="KW-0961">Cell wall biogenesis/degradation</keyword>
<evidence type="ECO:0000256" key="5">
    <source>
        <dbReference type="ARBA" id="ARBA00022475"/>
    </source>
</evidence>
<feature type="transmembrane region" description="Helical" evidence="17">
    <location>
        <begin position="290"/>
        <end position="310"/>
    </location>
</feature>
<accession>A0ABT4UQJ1</accession>
<evidence type="ECO:0000256" key="12">
    <source>
        <dbReference type="ARBA" id="ARBA00023251"/>
    </source>
</evidence>
<keyword evidence="8 17" id="KW-0133">Cell shape</keyword>
<evidence type="ECO:0000256" key="11">
    <source>
        <dbReference type="ARBA" id="ARBA00023136"/>
    </source>
</evidence>
<keyword evidence="7 17" id="KW-0378">Hydrolase</keyword>
<evidence type="ECO:0000256" key="18">
    <source>
        <dbReference type="SAM" id="MobiDB-lite"/>
    </source>
</evidence>
<evidence type="ECO:0000256" key="4">
    <source>
        <dbReference type="ARBA" id="ARBA00021581"/>
    </source>
</evidence>
<evidence type="ECO:0000256" key="13">
    <source>
        <dbReference type="ARBA" id="ARBA00023316"/>
    </source>
</evidence>
<keyword evidence="12 17" id="KW-0046">Antibiotic resistance</keyword>
<feature type="transmembrane region" description="Helical" evidence="17">
    <location>
        <begin position="130"/>
        <end position="146"/>
    </location>
</feature>
<comment type="catalytic activity">
    <reaction evidence="16 17">
        <text>di-trans,octa-cis-undecaprenyl diphosphate + H2O = di-trans,octa-cis-undecaprenyl phosphate + phosphate + H(+)</text>
        <dbReference type="Rhea" id="RHEA:28094"/>
        <dbReference type="ChEBI" id="CHEBI:15377"/>
        <dbReference type="ChEBI" id="CHEBI:15378"/>
        <dbReference type="ChEBI" id="CHEBI:43474"/>
        <dbReference type="ChEBI" id="CHEBI:58405"/>
        <dbReference type="ChEBI" id="CHEBI:60392"/>
        <dbReference type="EC" id="3.6.1.27"/>
    </reaction>
</comment>
<evidence type="ECO:0000256" key="7">
    <source>
        <dbReference type="ARBA" id="ARBA00022801"/>
    </source>
</evidence>
<evidence type="ECO:0000256" key="9">
    <source>
        <dbReference type="ARBA" id="ARBA00022984"/>
    </source>
</evidence>
<dbReference type="Proteomes" id="UP001210380">
    <property type="component" value="Unassembled WGS sequence"/>
</dbReference>
<evidence type="ECO:0000313" key="19">
    <source>
        <dbReference type="EMBL" id="MDA3623984.1"/>
    </source>
</evidence>
<keyword evidence="9 17" id="KW-0573">Peptidoglycan synthesis</keyword>
<dbReference type="NCBIfam" id="NF001395">
    <property type="entry name" value="PRK00281.3-1"/>
    <property type="match status" value="1"/>
</dbReference>
<keyword evidence="10 17" id="KW-1133">Transmembrane helix</keyword>
<evidence type="ECO:0000256" key="6">
    <source>
        <dbReference type="ARBA" id="ARBA00022692"/>
    </source>
</evidence>
<feature type="transmembrane region" description="Helical" evidence="17">
    <location>
        <begin position="322"/>
        <end position="341"/>
    </location>
</feature>
<feature type="compositionally biased region" description="Acidic residues" evidence="18">
    <location>
        <begin position="199"/>
        <end position="211"/>
    </location>
</feature>
<dbReference type="InterPro" id="IPR003824">
    <property type="entry name" value="UppP"/>
</dbReference>
<proteinExistence type="inferred from homology"/>
<comment type="similarity">
    <text evidence="2 17">Belongs to the UppP family.</text>
</comment>
<evidence type="ECO:0000256" key="15">
    <source>
        <dbReference type="ARBA" id="ARBA00032932"/>
    </source>
</evidence>
<dbReference type="PANTHER" id="PTHR30622">
    <property type="entry name" value="UNDECAPRENYL-DIPHOSPHATASE"/>
    <property type="match status" value="1"/>
</dbReference>
<evidence type="ECO:0000256" key="1">
    <source>
        <dbReference type="ARBA" id="ARBA00004651"/>
    </source>
</evidence>
<evidence type="ECO:0000256" key="10">
    <source>
        <dbReference type="ARBA" id="ARBA00022989"/>
    </source>
</evidence>
<dbReference type="HAMAP" id="MF_01006">
    <property type="entry name" value="Undec_diphosphatase"/>
    <property type="match status" value="1"/>
</dbReference>
<comment type="caution">
    <text evidence="19">The sequence shown here is derived from an EMBL/GenBank/DDBJ whole genome shotgun (WGS) entry which is preliminary data.</text>
</comment>
<evidence type="ECO:0000256" key="3">
    <source>
        <dbReference type="ARBA" id="ARBA00012374"/>
    </source>
</evidence>
<sequence>MSDLSYFEAAVIGLLQGVSELFPVSSLGHSILLPALFGGSWAGDLDMSAPHSSYLSVLVAMHVATALALVVFFWRDWVRIVGGLFTSVRDRRIRTPYQRLGWLLVVGTIPVGLAGLVLEKVVREYLGKPVPASIFLALNGLVLYAVEKYRQRRDEHATAPETEIIEAIPLHEQQTVVMSAVSTEQTVPIPAVRGLGTTAEDDRDESDDPDVQSDVRLSRQSWRQALLIGAAQCLALLPGISRSGITMVGGLVRGLRHDDAARFAFLLSTPAIGGAGLLKVPELFAPEAQGVLGPALLGSVLAGIGAYISVRFLTSYFETRTLRPFALYCIIAGLACFGWFAI</sequence>
<feature type="transmembrane region" description="Helical" evidence="17">
    <location>
        <begin position="260"/>
        <end position="278"/>
    </location>
</feature>
<evidence type="ECO:0000313" key="20">
    <source>
        <dbReference type="Proteomes" id="UP001210380"/>
    </source>
</evidence>
<dbReference type="RefSeq" id="WP_270946552.1">
    <property type="nucleotide sequence ID" value="NZ_JAQGLA010000001.1"/>
</dbReference>
<comment type="function">
    <text evidence="17">Catalyzes the dephosphorylation of undecaprenyl diphosphate (UPP). Confers resistance to bacitracin.</text>
</comment>
<evidence type="ECO:0000256" key="14">
    <source>
        <dbReference type="ARBA" id="ARBA00032707"/>
    </source>
</evidence>
<dbReference type="EC" id="3.6.1.27" evidence="3 17"/>
<comment type="subcellular location">
    <subcellularLocation>
        <location evidence="1 17">Cell membrane</location>
        <topology evidence="1 17">Multi-pass membrane protein</topology>
    </subcellularLocation>
</comment>
<gene>
    <name evidence="17" type="primary">uppP</name>
    <name evidence="19" type="ORF">OU415_00970</name>
</gene>
<dbReference type="EMBL" id="JAQGLA010000001">
    <property type="protein sequence ID" value="MDA3623984.1"/>
    <property type="molecule type" value="Genomic_DNA"/>
</dbReference>
<evidence type="ECO:0000256" key="16">
    <source>
        <dbReference type="ARBA" id="ARBA00047594"/>
    </source>
</evidence>
<comment type="miscellaneous">
    <text evidence="17">Bacitracin is thought to be involved in the inhibition of peptidoglycan synthesis by sequestering undecaprenyl diphosphate, thereby reducing the pool of lipid carrier available.</text>
</comment>